<evidence type="ECO:0000256" key="1">
    <source>
        <dbReference type="SAM" id="Coils"/>
    </source>
</evidence>
<proteinExistence type="predicted"/>
<feature type="region of interest" description="Disordered" evidence="2">
    <location>
        <begin position="263"/>
        <end position="347"/>
    </location>
</feature>
<keyword evidence="1" id="KW-0175">Coiled coil</keyword>
<organism evidence="3 4">
    <name type="scientific">Phialocephala subalpina</name>
    <dbReference type="NCBI Taxonomy" id="576137"/>
    <lineage>
        <taxon>Eukaryota</taxon>
        <taxon>Fungi</taxon>
        <taxon>Dikarya</taxon>
        <taxon>Ascomycota</taxon>
        <taxon>Pezizomycotina</taxon>
        <taxon>Leotiomycetes</taxon>
        <taxon>Helotiales</taxon>
        <taxon>Mollisiaceae</taxon>
        <taxon>Phialocephala</taxon>
        <taxon>Phialocephala fortinii species complex</taxon>
    </lineage>
</organism>
<gene>
    <name evidence="3" type="ORF">PAC_16429</name>
</gene>
<feature type="coiled-coil region" evidence="1">
    <location>
        <begin position="348"/>
        <end position="389"/>
    </location>
</feature>
<keyword evidence="4" id="KW-1185">Reference proteome</keyword>
<feature type="region of interest" description="Disordered" evidence="2">
    <location>
        <begin position="1"/>
        <end position="63"/>
    </location>
</feature>
<accession>A0A1L7XND0</accession>
<feature type="compositionally biased region" description="Acidic residues" evidence="2">
    <location>
        <begin position="48"/>
        <end position="63"/>
    </location>
</feature>
<name>A0A1L7XND0_9HELO</name>
<dbReference type="Proteomes" id="UP000184330">
    <property type="component" value="Unassembled WGS sequence"/>
</dbReference>
<evidence type="ECO:0000313" key="4">
    <source>
        <dbReference type="Proteomes" id="UP000184330"/>
    </source>
</evidence>
<feature type="compositionally biased region" description="Polar residues" evidence="2">
    <location>
        <begin position="265"/>
        <end position="276"/>
    </location>
</feature>
<evidence type="ECO:0000313" key="3">
    <source>
        <dbReference type="EMBL" id="CZR66528.1"/>
    </source>
</evidence>
<reference evidence="3 4" key="1">
    <citation type="submission" date="2016-03" db="EMBL/GenBank/DDBJ databases">
        <authorList>
            <person name="Ploux O."/>
        </authorList>
    </citation>
    <scope>NUCLEOTIDE SEQUENCE [LARGE SCALE GENOMIC DNA]</scope>
    <source>
        <strain evidence="3 4">UAMH 11012</strain>
    </source>
</reference>
<sequence>MAPGRGLKLKTASGRVQKQSNARASPAKGKSASKAHAKPSEGRSIESESADDMMEDTDIDPDHDELQKMTNRFVSMVGKVETFAQVAAASQWMTSMQCTENDIRRFETFNAHAENVGLAAVWPEIIMYRSIGQISTYFLSGQVLRNGGWRGINALDELEISVVGWVRLASEGRLSEMEEFAGVEDGEGHYASHAERFKNFLIKYKNKNRFKVWNHDRMKMLRYKIYKVVHELDGEEEKPMAASGSRQTRLAGAMDAENAFREALDQNTEDSTIRSESIQDEPLSINPSRSSTFDPLYDATPQPGLPDTSAANEQTSNGPKSGALSDTNNARHAASSTDVSDKDDETDRASLVTRLKALEESLKEKNRVYEDAQAAAETARERYEFLDEEILGEVGHIFTEGGSVKEDWTAAVIRAQSRKFVKLSTVLAEELEKELVGPLMAEEEARKSIESTAGEILRLGEKLREAKS</sequence>
<dbReference type="AlphaFoldDB" id="A0A1L7XND0"/>
<protein>
    <submittedName>
        <fullName evidence="3">Uncharacterized protein</fullName>
    </submittedName>
</protein>
<feature type="compositionally biased region" description="Polar residues" evidence="2">
    <location>
        <begin position="309"/>
        <end position="338"/>
    </location>
</feature>
<dbReference type="EMBL" id="FJOG01000038">
    <property type="protein sequence ID" value="CZR66528.1"/>
    <property type="molecule type" value="Genomic_DNA"/>
</dbReference>
<evidence type="ECO:0000256" key="2">
    <source>
        <dbReference type="SAM" id="MobiDB-lite"/>
    </source>
</evidence>
<dbReference type="OrthoDB" id="3558071at2759"/>